<dbReference type="InterPro" id="IPR035985">
    <property type="entry name" value="Ubiquitin-activating_enz"/>
</dbReference>
<dbReference type="InParanoid" id="A0A6P7X6A4"/>
<dbReference type="OrthoDB" id="412647at2759"/>
<sequence>MGGSEPVSLNVGGSQGASLNVGGSQGASLNVGGTQGASLNVGGTQGASLNTVTFCSLQEALELDWRNEQAKTRLKRTPTDYFLLQVLLKFRTEKGRDPLPASYSGDSEVLLHIRNSVMESLGVGPDLIPDDFTSFCFSEMAPVCAVVGGVLAQEIVKGRSSRKCSGISQR</sequence>
<dbReference type="RefSeq" id="XP_030046110.1">
    <property type="nucleotide sequence ID" value="XM_030190250.1"/>
</dbReference>
<name>A0A6P7X6A4_9AMPH</name>
<dbReference type="Proteomes" id="UP000515156">
    <property type="component" value="Chromosome 1"/>
</dbReference>
<protein>
    <submittedName>
        <fullName evidence="2">SUMO-activating enzyme subunit 1-like</fullName>
    </submittedName>
</protein>
<keyword evidence="1" id="KW-1185">Reference proteome</keyword>
<reference evidence="2" key="1">
    <citation type="submission" date="2025-08" db="UniProtKB">
        <authorList>
            <consortium name="RefSeq"/>
        </authorList>
    </citation>
    <scope>IDENTIFICATION</scope>
</reference>
<proteinExistence type="predicted"/>
<dbReference type="Gene3D" id="3.40.50.720">
    <property type="entry name" value="NAD(P)-binding Rossmann-like Domain"/>
    <property type="match status" value="1"/>
</dbReference>
<dbReference type="GeneID" id="115460483"/>
<evidence type="ECO:0000313" key="1">
    <source>
        <dbReference type="Proteomes" id="UP000515156"/>
    </source>
</evidence>
<gene>
    <name evidence="2" type="primary">LOC115460483</name>
</gene>
<evidence type="ECO:0000313" key="2">
    <source>
        <dbReference type="RefSeq" id="XP_030046110.1"/>
    </source>
</evidence>
<dbReference type="GO" id="GO:0008641">
    <property type="term" value="F:ubiquitin-like modifier activating enzyme activity"/>
    <property type="evidence" value="ECO:0007669"/>
    <property type="project" value="InterPro"/>
</dbReference>
<dbReference type="KEGG" id="muo:115460483"/>
<organism evidence="1 2">
    <name type="scientific">Microcaecilia unicolor</name>
    <dbReference type="NCBI Taxonomy" id="1415580"/>
    <lineage>
        <taxon>Eukaryota</taxon>
        <taxon>Metazoa</taxon>
        <taxon>Chordata</taxon>
        <taxon>Craniata</taxon>
        <taxon>Vertebrata</taxon>
        <taxon>Euteleostomi</taxon>
        <taxon>Amphibia</taxon>
        <taxon>Gymnophiona</taxon>
        <taxon>Siphonopidae</taxon>
        <taxon>Microcaecilia</taxon>
    </lineage>
</organism>
<accession>A0A6P7X6A4</accession>
<dbReference type="SUPFAM" id="SSF69572">
    <property type="entry name" value="Activating enzymes of the ubiquitin-like proteins"/>
    <property type="match status" value="1"/>
</dbReference>
<dbReference type="AlphaFoldDB" id="A0A6P7X6A4"/>